<evidence type="ECO:0000313" key="2">
    <source>
        <dbReference type="Proteomes" id="UP000031561"/>
    </source>
</evidence>
<comment type="caution">
    <text evidence="1">The sequence shown here is derived from an EMBL/GenBank/DDBJ whole genome shotgun (WGS) entry which is preliminary data.</text>
</comment>
<dbReference type="EMBL" id="JTHE03000022">
    <property type="protein sequence ID" value="MCM1981844.1"/>
    <property type="molecule type" value="Genomic_DNA"/>
</dbReference>
<name>A0ABD4SZV1_9CYAN</name>
<keyword evidence="2" id="KW-1185">Reference proteome</keyword>
<sequence>MTMNQSAIALISALAMNMMLTVPVLAQRVVNVNPRVNAQNVEPIPAIYGQFQDSRRSPLDLDSVRIRVNNEEVTDKSTITPQFFSYRPQRPLPPGSTTVEIEFLGQDGFKRYVTWNFVVGATSGRLAIRSISHNAAQPLRSGDNFLATLTGTPNQQATVLFIYSKTAVRELNAQEVSPGVYVASQTVGNTPLDEGIVVGRLSGWGETIYGVAQTPARFIRSSGPPATDESAAADPITVVEGQSLLRFTSHQEGEQVEGRSGFTVRGQSMPRTAVRVKVSAIPRSLGGILGTVVTGNLLVDQTVRADATGQFEIAVPPALITQRGTRYRVEATSVLNNRRETVTMDLIQQ</sequence>
<proteinExistence type="predicted"/>
<organism evidence="1 2">
    <name type="scientific">Lyngbya confervoides BDU141951</name>
    <dbReference type="NCBI Taxonomy" id="1574623"/>
    <lineage>
        <taxon>Bacteria</taxon>
        <taxon>Bacillati</taxon>
        <taxon>Cyanobacteriota</taxon>
        <taxon>Cyanophyceae</taxon>
        <taxon>Oscillatoriophycideae</taxon>
        <taxon>Oscillatoriales</taxon>
        <taxon>Microcoleaceae</taxon>
        <taxon>Lyngbya</taxon>
    </lineage>
</organism>
<evidence type="ECO:0008006" key="3">
    <source>
        <dbReference type="Google" id="ProtNLM"/>
    </source>
</evidence>
<reference evidence="1 2" key="1">
    <citation type="journal article" date="2015" name="Genome Announc.">
        <title>Draft Genome Sequence of Filamentous Marine Cyanobacterium Lyngbya confervoides Strain BDU141951.</title>
        <authorList>
            <person name="Chandrababunaidu M.M."/>
            <person name="Sen D."/>
            <person name="Tripathy S."/>
        </authorList>
    </citation>
    <scope>NUCLEOTIDE SEQUENCE [LARGE SCALE GENOMIC DNA]</scope>
    <source>
        <strain evidence="1 2">BDU141951</strain>
    </source>
</reference>
<dbReference type="Proteomes" id="UP000031561">
    <property type="component" value="Unassembled WGS sequence"/>
</dbReference>
<accession>A0ABD4SZV1</accession>
<evidence type="ECO:0000313" key="1">
    <source>
        <dbReference type="EMBL" id="MCM1981844.1"/>
    </source>
</evidence>
<protein>
    <recommendedName>
        <fullName evidence="3">SbsA Ig-like domain-containing protein</fullName>
    </recommendedName>
</protein>
<dbReference type="RefSeq" id="WP_166279919.1">
    <property type="nucleotide sequence ID" value="NZ_JTHE03000022.1"/>
</dbReference>
<dbReference type="AlphaFoldDB" id="A0ABD4SZV1"/>
<gene>
    <name evidence="1" type="ORF">QQ91_0003235</name>
</gene>